<evidence type="ECO:0000313" key="8">
    <source>
        <dbReference type="Proteomes" id="UP000485058"/>
    </source>
</evidence>
<dbReference type="GO" id="GO:0005634">
    <property type="term" value="C:nucleus"/>
    <property type="evidence" value="ECO:0007669"/>
    <property type="project" value="TreeGrafter"/>
</dbReference>
<dbReference type="InterPro" id="IPR020848">
    <property type="entry name" value="AP_endonuclease_F1_CS"/>
</dbReference>
<protein>
    <submittedName>
        <fullName evidence="7">DNA-(Apurinic or apyrimidinic site) lyase</fullName>
    </submittedName>
</protein>
<feature type="compositionally biased region" description="Polar residues" evidence="6">
    <location>
        <begin position="207"/>
        <end position="219"/>
    </location>
</feature>
<dbReference type="GO" id="GO:0006284">
    <property type="term" value="P:base-excision repair"/>
    <property type="evidence" value="ECO:0007669"/>
    <property type="project" value="TreeGrafter"/>
</dbReference>
<feature type="binding site" evidence="4">
    <location>
        <position position="182"/>
    </location>
    <ligand>
        <name>Mg(2+)</name>
        <dbReference type="ChEBI" id="CHEBI:18420"/>
        <label>1</label>
    </ligand>
</feature>
<evidence type="ECO:0000256" key="4">
    <source>
        <dbReference type="PIRSR" id="PIRSR604808-2"/>
    </source>
</evidence>
<dbReference type="InterPro" id="IPR036691">
    <property type="entry name" value="Endo/exonu/phosph_ase_sf"/>
</dbReference>
<dbReference type="SUPFAM" id="SSF56219">
    <property type="entry name" value="DNase I-like"/>
    <property type="match status" value="1"/>
</dbReference>
<evidence type="ECO:0000256" key="6">
    <source>
        <dbReference type="SAM" id="MobiDB-lite"/>
    </source>
</evidence>
<dbReference type="PANTHER" id="PTHR22748">
    <property type="entry name" value="AP ENDONUCLEASE"/>
    <property type="match status" value="1"/>
</dbReference>
<reference evidence="7 8" key="1">
    <citation type="submission" date="2020-02" db="EMBL/GenBank/DDBJ databases">
        <title>Draft genome sequence of Haematococcus lacustris strain NIES-144.</title>
        <authorList>
            <person name="Morimoto D."/>
            <person name="Nakagawa S."/>
            <person name="Yoshida T."/>
            <person name="Sawayama S."/>
        </authorList>
    </citation>
    <scope>NUCLEOTIDE SEQUENCE [LARGE SCALE GENOMIC DNA]</scope>
    <source>
        <strain evidence="7 8">NIES-144</strain>
    </source>
</reference>
<proteinExistence type="predicted"/>
<comment type="cofactor">
    <cofactor evidence="4">
        <name>Mg(2+)</name>
        <dbReference type="ChEBI" id="CHEBI:18420"/>
    </cofactor>
    <cofactor evidence="4">
        <name>Mn(2+)</name>
        <dbReference type="ChEBI" id="CHEBI:29035"/>
    </cofactor>
    <text evidence="4">Probably binds two magnesium or manganese ions per subunit.</text>
</comment>
<evidence type="ECO:0000256" key="3">
    <source>
        <dbReference type="ARBA" id="ARBA00022842"/>
    </source>
</evidence>
<feature type="site" description="Interaction with DNA substrate" evidence="5">
    <location>
        <position position="182"/>
    </location>
</feature>
<dbReference type="GO" id="GO:0003677">
    <property type="term" value="F:DNA binding"/>
    <property type="evidence" value="ECO:0007669"/>
    <property type="project" value="InterPro"/>
</dbReference>
<keyword evidence="8" id="KW-1185">Reference proteome</keyword>
<gene>
    <name evidence="7" type="ORF">HaLaN_25894</name>
</gene>
<dbReference type="GO" id="GO:0008081">
    <property type="term" value="F:phosphoric diester hydrolase activity"/>
    <property type="evidence" value="ECO:0007669"/>
    <property type="project" value="TreeGrafter"/>
</dbReference>
<dbReference type="AlphaFoldDB" id="A0A699ZY06"/>
<dbReference type="PANTHER" id="PTHR22748:SF4">
    <property type="entry name" value="DNA-(APURINIC OR APYRIMIDINIC SITE) ENDONUCLEASE 2"/>
    <property type="match status" value="1"/>
</dbReference>
<evidence type="ECO:0000256" key="5">
    <source>
        <dbReference type="PIRSR" id="PIRSR604808-3"/>
    </source>
</evidence>
<keyword evidence="1 4" id="KW-0479">Metal-binding</keyword>
<dbReference type="PROSITE" id="PS00728">
    <property type="entry name" value="AP_NUCLEASE_F1_3"/>
    <property type="match status" value="1"/>
</dbReference>
<dbReference type="GO" id="GO:0003906">
    <property type="term" value="F:DNA-(apurinic or apyrimidinic site) endonuclease activity"/>
    <property type="evidence" value="ECO:0007669"/>
    <property type="project" value="TreeGrafter"/>
</dbReference>
<dbReference type="Gene3D" id="3.60.10.10">
    <property type="entry name" value="Endonuclease/exonuclease/phosphatase"/>
    <property type="match status" value="2"/>
</dbReference>
<dbReference type="InterPro" id="IPR004808">
    <property type="entry name" value="AP_endonuc_1"/>
</dbReference>
<keyword evidence="3 4" id="KW-0460">Magnesium</keyword>
<keyword evidence="7" id="KW-0456">Lyase</keyword>
<feature type="region of interest" description="Disordered" evidence="6">
    <location>
        <begin position="207"/>
        <end position="234"/>
    </location>
</feature>
<sequence length="234" mass="26394">MDPTNTYDGWGRMQEMKMPEAKITKDVACLPGYESFWAVSRERLSYSGVTTWCRSPGYSPLAAQADCLAGGDSDLDREGRFLEALKDKMYASDMHPSLGSHAAAYSAAELDWVRCIMRDFPDAWRSKHPAATDCFTVWEERTSARAFNAGCRIDLILLSPELLPQVLACDIVTDVPPKWSDHAPVLLELSDVPLLQPHAPCALSSSRMPRFSQQRSIATMRNHRKRERKRFPSR</sequence>
<dbReference type="GO" id="GO:0008311">
    <property type="term" value="F:double-stranded DNA 3'-5' DNA exonuclease activity"/>
    <property type="evidence" value="ECO:0007669"/>
    <property type="project" value="TreeGrafter"/>
</dbReference>
<feature type="binding site" evidence="4">
    <location>
        <position position="181"/>
    </location>
    <ligand>
        <name>Mg(2+)</name>
        <dbReference type="ChEBI" id="CHEBI:18420"/>
        <label>1</label>
    </ligand>
</feature>
<evidence type="ECO:0000256" key="2">
    <source>
        <dbReference type="ARBA" id="ARBA00022801"/>
    </source>
</evidence>
<organism evidence="7 8">
    <name type="scientific">Haematococcus lacustris</name>
    <name type="common">Green alga</name>
    <name type="synonym">Haematococcus pluvialis</name>
    <dbReference type="NCBI Taxonomy" id="44745"/>
    <lineage>
        <taxon>Eukaryota</taxon>
        <taxon>Viridiplantae</taxon>
        <taxon>Chlorophyta</taxon>
        <taxon>core chlorophytes</taxon>
        <taxon>Chlorophyceae</taxon>
        <taxon>CS clade</taxon>
        <taxon>Chlamydomonadales</taxon>
        <taxon>Haematococcaceae</taxon>
        <taxon>Haematococcus</taxon>
    </lineage>
</organism>
<feature type="site" description="Important for catalytic activity" evidence="5">
    <location>
        <position position="154"/>
    </location>
</feature>
<dbReference type="GO" id="GO:0046872">
    <property type="term" value="F:metal ion binding"/>
    <property type="evidence" value="ECO:0007669"/>
    <property type="project" value="UniProtKB-KW"/>
</dbReference>
<accession>A0A699ZY06</accession>
<feature type="compositionally biased region" description="Basic residues" evidence="6">
    <location>
        <begin position="221"/>
        <end position="234"/>
    </location>
</feature>
<comment type="caution">
    <text evidence="7">The sequence shown here is derived from an EMBL/GenBank/DDBJ whole genome shotgun (WGS) entry which is preliminary data.</text>
</comment>
<keyword evidence="2" id="KW-0378">Hydrolase</keyword>
<keyword evidence="4" id="KW-0464">Manganese</keyword>
<dbReference type="Proteomes" id="UP000485058">
    <property type="component" value="Unassembled WGS sequence"/>
</dbReference>
<evidence type="ECO:0000313" key="7">
    <source>
        <dbReference type="EMBL" id="GFH27553.1"/>
    </source>
</evidence>
<evidence type="ECO:0000256" key="1">
    <source>
        <dbReference type="ARBA" id="ARBA00022723"/>
    </source>
</evidence>
<dbReference type="GO" id="GO:0016829">
    <property type="term" value="F:lyase activity"/>
    <property type="evidence" value="ECO:0007669"/>
    <property type="project" value="UniProtKB-KW"/>
</dbReference>
<dbReference type="EMBL" id="BLLF01003522">
    <property type="protein sequence ID" value="GFH27553.1"/>
    <property type="molecule type" value="Genomic_DNA"/>
</dbReference>
<name>A0A699ZY06_HAELA</name>